<dbReference type="SUPFAM" id="SSF109604">
    <property type="entry name" value="HD-domain/PDEase-like"/>
    <property type="match status" value="1"/>
</dbReference>
<dbReference type="AlphaFoldDB" id="A0A3E0DTR4"/>
<reference evidence="2 3" key="1">
    <citation type="submission" date="2018-08" db="EMBL/GenBank/DDBJ databases">
        <title>Genomic Encyclopedia of Type Strains, Phase III (KMG-III): the genomes of soil and plant-associated and newly described type strains.</title>
        <authorList>
            <person name="Whitman W."/>
        </authorList>
    </citation>
    <scope>NUCLEOTIDE SEQUENCE [LARGE SCALE GENOMIC DNA]</scope>
    <source>
        <strain evidence="2 3">CECT 7375</strain>
    </source>
</reference>
<dbReference type="PANTHER" id="PTHR33594">
    <property type="entry name" value="SUPERFAMILY HYDROLASE, PUTATIVE (AFU_ORTHOLOGUE AFUA_1G03035)-RELATED"/>
    <property type="match status" value="1"/>
</dbReference>
<dbReference type="CDD" id="cd00077">
    <property type="entry name" value="HDc"/>
    <property type="match status" value="1"/>
</dbReference>
<dbReference type="PANTHER" id="PTHR33594:SF1">
    <property type="entry name" value="HD_PDEASE DOMAIN-CONTAINING PROTEIN"/>
    <property type="match status" value="1"/>
</dbReference>
<proteinExistence type="predicted"/>
<feature type="domain" description="HD/PDEase" evidence="1">
    <location>
        <begin position="24"/>
        <end position="141"/>
    </location>
</feature>
<dbReference type="EMBL" id="QUNG01000001">
    <property type="protein sequence ID" value="REG86933.1"/>
    <property type="molecule type" value="Genomic_DNA"/>
</dbReference>
<gene>
    <name evidence="2" type="ORF">DFP81_101503</name>
</gene>
<evidence type="ECO:0000259" key="1">
    <source>
        <dbReference type="SMART" id="SM00471"/>
    </source>
</evidence>
<dbReference type="Proteomes" id="UP000256542">
    <property type="component" value="Unassembled WGS sequence"/>
</dbReference>
<accession>A0A3E0DTR4</accession>
<keyword evidence="3" id="KW-1185">Reference proteome</keyword>
<protein>
    <recommendedName>
        <fullName evidence="1">HD/PDEase domain-containing protein</fullName>
    </recommendedName>
</protein>
<evidence type="ECO:0000313" key="2">
    <source>
        <dbReference type="EMBL" id="REG86933.1"/>
    </source>
</evidence>
<sequence>MPDTRLSACEQACRQFVEQAAITDVAHDIHHIERVVTVAKKIAQVEGAELAVIVPAAWLHDCVSLPKNHPDRAKASTMAADKAIGFLSEIGYSSSYFDAIHHAIRAHSFSANVAPDTLEAKIVQDADRLDALGAIGIARCLQVSGALGRTLYSLDDPFCEHREPDDSAFSVDHFYRKLFHIANTLHTDAARKEGKLREQSMHAFLDQLAEEIE</sequence>
<evidence type="ECO:0000313" key="3">
    <source>
        <dbReference type="Proteomes" id="UP000256542"/>
    </source>
</evidence>
<name>A0A3E0DTR4_9GAMM</name>
<dbReference type="OrthoDB" id="9797344at2"/>
<dbReference type="Pfam" id="PF01966">
    <property type="entry name" value="HD"/>
    <property type="match status" value="1"/>
</dbReference>
<dbReference type="InterPro" id="IPR006674">
    <property type="entry name" value="HD_domain"/>
</dbReference>
<organism evidence="2 3">
    <name type="scientific">Marinomonas pollencensis</name>
    <dbReference type="NCBI Taxonomy" id="491954"/>
    <lineage>
        <taxon>Bacteria</taxon>
        <taxon>Pseudomonadati</taxon>
        <taxon>Pseudomonadota</taxon>
        <taxon>Gammaproteobacteria</taxon>
        <taxon>Oceanospirillales</taxon>
        <taxon>Oceanospirillaceae</taxon>
        <taxon>Marinomonas</taxon>
    </lineage>
</organism>
<dbReference type="RefSeq" id="WP_115896166.1">
    <property type="nucleotide sequence ID" value="NZ_QUNG01000001.1"/>
</dbReference>
<dbReference type="InterPro" id="IPR003607">
    <property type="entry name" value="HD/PDEase_dom"/>
</dbReference>
<dbReference type="SMART" id="SM00471">
    <property type="entry name" value="HDc"/>
    <property type="match status" value="1"/>
</dbReference>
<comment type="caution">
    <text evidence="2">The sequence shown here is derived from an EMBL/GenBank/DDBJ whole genome shotgun (WGS) entry which is preliminary data.</text>
</comment>
<dbReference type="Gene3D" id="1.10.3210.50">
    <property type="match status" value="1"/>
</dbReference>